<dbReference type="EMBL" id="FRAH01000105">
    <property type="protein sequence ID" value="SHL40576.1"/>
    <property type="molecule type" value="Genomic_DNA"/>
</dbReference>
<dbReference type="Proteomes" id="UP000183975">
    <property type="component" value="Unassembled WGS sequence"/>
</dbReference>
<keyword evidence="2" id="KW-1185">Reference proteome</keyword>
<reference evidence="1 2" key="1">
    <citation type="submission" date="2016-11" db="EMBL/GenBank/DDBJ databases">
        <authorList>
            <person name="Jaros S."/>
            <person name="Januszkiewicz K."/>
            <person name="Wedrychowicz H."/>
        </authorList>
    </citation>
    <scope>NUCLEOTIDE SEQUENCE [LARGE SCALE GENOMIC DNA]</scope>
    <source>
        <strain evidence="1 2">DSM 14214</strain>
    </source>
</reference>
<dbReference type="AlphaFoldDB" id="A0A1M7AD38"/>
<gene>
    <name evidence="1" type="ORF">SAMN02745138_03383</name>
</gene>
<name>A0A1M7AD38_9FIRM</name>
<dbReference type="RefSeq" id="WP_072853719.1">
    <property type="nucleotide sequence ID" value="NZ_FRAH01000105.1"/>
</dbReference>
<protein>
    <submittedName>
        <fullName evidence="1">Uncharacterized protein</fullName>
    </submittedName>
</protein>
<accession>A0A1M7AD38</accession>
<evidence type="ECO:0000313" key="1">
    <source>
        <dbReference type="EMBL" id="SHL40576.1"/>
    </source>
</evidence>
<proteinExistence type="predicted"/>
<organism evidence="1 2">
    <name type="scientific">Anaerotignum lactatifermentans DSM 14214</name>
    <dbReference type="NCBI Taxonomy" id="1121323"/>
    <lineage>
        <taxon>Bacteria</taxon>
        <taxon>Bacillati</taxon>
        <taxon>Bacillota</taxon>
        <taxon>Clostridia</taxon>
        <taxon>Lachnospirales</taxon>
        <taxon>Anaerotignaceae</taxon>
        <taxon>Anaerotignum</taxon>
    </lineage>
</organism>
<evidence type="ECO:0000313" key="2">
    <source>
        <dbReference type="Proteomes" id="UP000183975"/>
    </source>
</evidence>
<sequence length="197" mass="23373">MKNLWNEYDPDVLASAVDYFASFLEEPNKEVVKKWVEENVPANEMFLEDMEDGDFIDNEELGDPFPEFYEAFAPRSERWDEFCQIYEEIFGAWLQEWENFDHSILKEVIELFQLFVKVPDEEINEWVYDNINPSYELQCAEDYESQIDIIYSMMGEDPFLDFYEAFAPDTSQWARCCGLLIDLDAGEIEEICSDEEE</sequence>